<dbReference type="Pfam" id="PF01657">
    <property type="entry name" value="Stress-antifung"/>
    <property type="match status" value="2"/>
</dbReference>
<protein>
    <recommendedName>
        <fullName evidence="4">Gnk2-homologous domain-containing protein</fullName>
    </recommendedName>
</protein>
<dbReference type="PANTHER" id="PTHR32099:SF102">
    <property type="entry name" value="OS12G0608700 PROTEIN"/>
    <property type="match status" value="1"/>
</dbReference>
<organism evidence="5 6">
    <name type="scientific">Miscanthus lutarioriparius</name>
    <dbReference type="NCBI Taxonomy" id="422564"/>
    <lineage>
        <taxon>Eukaryota</taxon>
        <taxon>Viridiplantae</taxon>
        <taxon>Streptophyta</taxon>
        <taxon>Embryophyta</taxon>
        <taxon>Tracheophyta</taxon>
        <taxon>Spermatophyta</taxon>
        <taxon>Magnoliopsida</taxon>
        <taxon>Liliopsida</taxon>
        <taxon>Poales</taxon>
        <taxon>Poaceae</taxon>
        <taxon>PACMAD clade</taxon>
        <taxon>Panicoideae</taxon>
        <taxon>Andropogonodae</taxon>
        <taxon>Andropogoneae</taxon>
        <taxon>Saccharinae</taxon>
        <taxon>Miscanthus</taxon>
    </lineage>
</organism>
<feature type="domain" description="Gnk2-homologous" evidence="4">
    <location>
        <begin position="21"/>
        <end position="132"/>
    </location>
</feature>
<dbReference type="PANTHER" id="PTHR32099">
    <property type="entry name" value="CYSTEINE-RICH REPEAT SECRETORY PROTEIN"/>
    <property type="match status" value="1"/>
</dbReference>
<keyword evidence="1 3" id="KW-0732">Signal</keyword>
<name>A0A811MKG8_9POAL</name>
<dbReference type="CDD" id="cd23509">
    <property type="entry name" value="Gnk2-like"/>
    <property type="match status" value="2"/>
</dbReference>
<dbReference type="AlphaFoldDB" id="A0A811MKG8"/>
<dbReference type="PROSITE" id="PS51473">
    <property type="entry name" value="GNK2"/>
    <property type="match status" value="2"/>
</dbReference>
<comment type="caution">
    <text evidence="5">The sequence shown here is derived from an EMBL/GenBank/DDBJ whole genome shotgun (WGS) entry which is preliminary data.</text>
</comment>
<evidence type="ECO:0000313" key="6">
    <source>
        <dbReference type="Proteomes" id="UP000604825"/>
    </source>
</evidence>
<dbReference type="InterPro" id="IPR038408">
    <property type="entry name" value="GNK2_sf"/>
</dbReference>
<gene>
    <name evidence="5" type="ORF">NCGR_LOCUS7198</name>
</gene>
<feature type="chain" id="PRO_5032514504" description="Gnk2-homologous domain-containing protein" evidence="3">
    <location>
        <begin position="22"/>
        <end position="278"/>
    </location>
</feature>
<feature type="signal peptide" evidence="3">
    <location>
        <begin position="1"/>
        <end position="21"/>
    </location>
</feature>
<dbReference type="InterPro" id="IPR002902">
    <property type="entry name" value="GNK2"/>
</dbReference>
<accession>A0A811MKG8</accession>
<evidence type="ECO:0000259" key="4">
    <source>
        <dbReference type="PROSITE" id="PS51473"/>
    </source>
</evidence>
<sequence length="278" mass="29536">MSCRRLLTLFAVAASLGVMIAGEISNCASSGTYTDGSQYEKNLAELLAKLSSAAAAGNGSFHSGSVGSAVPDQAWGLAMCYADCNATRCQDCLREVASIGGFTELCPDAAHSRNVSFSDSDACLLRYADAPFLGSADTDDRWQSSSGFDVDVADMASMNTTRWRLLSQLVERAAGHDQPQRLAYGSLEYTDARNGSQMAVYGLAQCTGDLEPSECTSCLMYRLALVSSGNHTGATRASIWGFSCYLRTEVPGERPDHRHRQPGAVSAACCDSIRVGTD</sequence>
<keyword evidence="2" id="KW-0677">Repeat</keyword>
<evidence type="ECO:0000256" key="3">
    <source>
        <dbReference type="SAM" id="SignalP"/>
    </source>
</evidence>
<feature type="domain" description="Gnk2-homologous" evidence="4">
    <location>
        <begin position="140"/>
        <end position="253"/>
    </location>
</feature>
<reference evidence="5" key="1">
    <citation type="submission" date="2020-10" db="EMBL/GenBank/DDBJ databases">
        <authorList>
            <person name="Han B."/>
            <person name="Lu T."/>
            <person name="Zhao Q."/>
            <person name="Huang X."/>
            <person name="Zhao Y."/>
        </authorList>
    </citation>
    <scope>NUCLEOTIDE SEQUENCE</scope>
</reference>
<dbReference type="Gene3D" id="3.30.430.20">
    <property type="entry name" value="Gnk2 domain, C-X8-C-X2-C motif"/>
    <property type="match status" value="2"/>
</dbReference>
<dbReference type="EMBL" id="CAJGYO010000002">
    <property type="protein sequence ID" value="CAD6211205.1"/>
    <property type="molecule type" value="Genomic_DNA"/>
</dbReference>
<dbReference type="Proteomes" id="UP000604825">
    <property type="component" value="Unassembled WGS sequence"/>
</dbReference>
<evidence type="ECO:0000256" key="2">
    <source>
        <dbReference type="ARBA" id="ARBA00022737"/>
    </source>
</evidence>
<keyword evidence="6" id="KW-1185">Reference proteome</keyword>
<evidence type="ECO:0000313" key="5">
    <source>
        <dbReference type="EMBL" id="CAD6211205.1"/>
    </source>
</evidence>
<evidence type="ECO:0000256" key="1">
    <source>
        <dbReference type="ARBA" id="ARBA00022729"/>
    </source>
</evidence>
<dbReference type="OrthoDB" id="678992at2759"/>
<proteinExistence type="predicted"/>